<keyword evidence="3" id="KW-1185">Reference proteome</keyword>
<gene>
    <name evidence="2" type="ORF">H8923_15300</name>
</gene>
<dbReference type="RefSeq" id="WP_172976767.1">
    <property type="nucleotide sequence ID" value="NZ_JACRWE010000010.1"/>
</dbReference>
<name>A0ABR7JT90_9FIRM</name>
<evidence type="ECO:0000313" key="3">
    <source>
        <dbReference type="Proteomes" id="UP000609849"/>
    </source>
</evidence>
<evidence type="ECO:0000256" key="1">
    <source>
        <dbReference type="SAM" id="Coils"/>
    </source>
</evidence>
<comment type="caution">
    <text evidence="2">The sequence shown here is derived from an EMBL/GenBank/DDBJ whole genome shotgun (WGS) entry which is preliminary data.</text>
</comment>
<feature type="coiled-coil region" evidence="1">
    <location>
        <begin position="2"/>
        <end position="29"/>
    </location>
</feature>
<proteinExistence type="predicted"/>
<accession>A0ABR7JT90</accession>
<sequence length="50" mass="5940">MYNNIEDVKNELEQLCEEYIAVLKDLKNKKIISEDTFDNCVESKILFLDK</sequence>
<dbReference type="EMBL" id="JACRWE010000010">
    <property type="protein sequence ID" value="MBC5998126.1"/>
    <property type="molecule type" value="Genomic_DNA"/>
</dbReference>
<organism evidence="2 3">
    <name type="scientific">Romboutsia faecis</name>
    <dbReference type="NCBI Taxonomy" id="2764597"/>
    <lineage>
        <taxon>Bacteria</taxon>
        <taxon>Bacillati</taxon>
        <taxon>Bacillota</taxon>
        <taxon>Clostridia</taxon>
        <taxon>Peptostreptococcales</taxon>
        <taxon>Peptostreptococcaceae</taxon>
        <taxon>Romboutsia</taxon>
    </lineage>
</organism>
<reference evidence="2 3" key="1">
    <citation type="submission" date="2020-08" db="EMBL/GenBank/DDBJ databases">
        <authorList>
            <person name="Liu C."/>
            <person name="Sun Q."/>
        </authorList>
    </citation>
    <scope>NUCLEOTIDE SEQUENCE [LARGE SCALE GENOMIC DNA]</scope>
    <source>
        <strain evidence="2 3">NSJ-18</strain>
    </source>
</reference>
<dbReference type="Proteomes" id="UP000609849">
    <property type="component" value="Unassembled WGS sequence"/>
</dbReference>
<evidence type="ECO:0000313" key="2">
    <source>
        <dbReference type="EMBL" id="MBC5998126.1"/>
    </source>
</evidence>
<keyword evidence="1" id="KW-0175">Coiled coil</keyword>
<protein>
    <submittedName>
        <fullName evidence="2">Uncharacterized protein</fullName>
    </submittedName>
</protein>